<name>A0A343JB03_9CLOT</name>
<sequence length="110" mass="12844">MFNNKYFCEKCKKIQPIYSKKINEVVELNLGEMEYEKEIGFCCVCGEEIYSVEIAEKNKRTFNRKLKEFEESYNLARLIEAAADGNLEIIDGKEAVFKKIQDILSSKNQK</sequence>
<protein>
    <submittedName>
        <fullName evidence="1">Uncharacterized protein</fullName>
    </submittedName>
</protein>
<evidence type="ECO:0000313" key="1">
    <source>
        <dbReference type="EMBL" id="ASW42711.1"/>
    </source>
</evidence>
<dbReference type="KEGG" id="cia:BEN51_04230"/>
<organism evidence="1 2">
    <name type="scientific">Clostridium isatidis</name>
    <dbReference type="NCBI Taxonomy" id="182773"/>
    <lineage>
        <taxon>Bacteria</taxon>
        <taxon>Bacillati</taxon>
        <taxon>Bacillota</taxon>
        <taxon>Clostridia</taxon>
        <taxon>Eubacteriales</taxon>
        <taxon>Clostridiaceae</taxon>
        <taxon>Clostridium</taxon>
    </lineage>
</organism>
<keyword evidence="2" id="KW-1185">Reference proteome</keyword>
<dbReference type="RefSeq" id="WP_119864847.1">
    <property type="nucleotide sequence ID" value="NZ_CP016786.1"/>
</dbReference>
<evidence type="ECO:0000313" key="2">
    <source>
        <dbReference type="Proteomes" id="UP000264883"/>
    </source>
</evidence>
<reference evidence="1 2" key="1">
    <citation type="submission" date="2016-08" db="EMBL/GenBank/DDBJ databases">
        <title>Complete Genome Sequence Of The Indigo Reducing Clostridium isatidis DSM15098.</title>
        <authorList>
            <person name="Little G.T."/>
            <person name="Minton N.P."/>
        </authorList>
    </citation>
    <scope>NUCLEOTIDE SEQUENCE [LARGE SCALE GENOMIC DNA]</scope>
    <source>
        <strain evidence="1 2">DSM 15098</strain>
    </source>
</reference>
<accession>A0A343JB03</accession>
<dbReference type="OrthoDB" id="1931572at2"/>
<gene>
    <name evidence="1" type="ORF">BEN51_04230</name>
</gene>
<proteinExistence type="predicted"/>
<dbReference type="Proteomes" id="UP000264883">
    <property type="component" value="Chromosome"/>
</dbReference>
<dbReference type="EMBL" id="CP016786">
    <property type="protein sequence ID" value="ASW42711.1"/>
    <property type="molecule type" value="Genomic_DNA"/>
</dbReference>
<dbReference type="AlphaFoldDB" id="A0A343JB03"/>